<dbReference type="InterPro" id="IPR052223">
    <property type="entry name" value="Actin_Cytoskeleton_Reg"/>
</dbReference>
<evidence type="ECO:0000313" key="2">
    <source>
        <dbReference type="Proteomes" id="UP000015103"/>
    </source>
</evidence>
<name>T1HAZ4_RHOPR</name>
<evidence type="ECO:0000313" key="1">
    <source>
        <dbReference type="EnsemblMetazoa" id="RPRC001200-PA"/>
    </source>
</evidence>
<dbReference type="Proteomes" id="UP000015103">
    <property type="component" value="Unassembled WGS sequence"/>
</dbReference>
<protein>
    <submittedName>
        <fullName evidence="1">Uncharacterized protein</fullName>
    </submittedName>
</protein>
<dbReference type="VEuPathDB" id="VectorBase:RPRC001200"/>
<dbReference type="GO" id="GO:0015629">
    <property type="term" value="C:actin cytoskeleton"/>
    <property type="evidence" value="ECO:0007669"/>
    <property type="project" value="TreeGrafter"/>
</dbReference>
<dbReference type="PANTHER" id="PTHR17271">
    <property type="entry name" value="PLECKSTRIN HOMOLOGY PH DOMAIN-CONTAINING PROTEIN"/>
    <property type="match status" value="1"/>
</dbReference>
<dbReference type="EMBL" id="ACPB03020332">
    <property type="status" value="NOT_ANNOTATED_CDS"/>
    <property type="molecule type" value="Genomic_DNA"/>
</dbReference>
<keyword evidence="2" id="KW-1185">Reference proteome</keyword>
<dbReference type="STRING" id="13249.T1HAZ4"/>
<dbReference type="InParanoid" id="T1HAZ4"/>
<reference evidence="1" key="1">
    <citation type="submission" date="2015-05" db="UniProtKB">
        <authorList>
            <consortium name="EnsemblMetazoa"/>
        </authorList>
    </citation>
    <scope>IDENTIFICATION</scope>
</reference>
<accession>T1HAZ4</accession>
<sequence length="802" mass="91722">MVQVRHQTGRMKVPSLEKIRSLKQKLAKTETREKRRSLSLKGRESFTICKELEEKLTELENKMNIINPSTAPVSVVPLENKKVDKVSSRLRRKSLDSATGSEPLKVFLRLSNLEAKLAMTQIETSDNKQVELKLFNGECDEMDGSQKSEMVNEVKKMENLLRTKLVVLAKKKESLMKAGQWTNEAKLNLLAEKLAYESVLIGRLHDAVMESKCLDVTDAERLINSLDSKISGGKPNIETSLDYLVKSLAKHLTQQGVKRVSRKVKERKKHDPVIAELMNKKSALDSKVEKYINEVVHKLASAFSMESLADDTQPDRNLDRIKDAWTMAQEAVNQELIQVEITQVLSQASQTYRSYIEAENETRFAGIVKERANLEMWMALADEGLARDMASLVTRLEHEYKARLHQFKVRLTTLLRNKTLETLRFGPILQAERLVVRATEEDEAHNREILCKLVDVVAHKALLDARVAVLSSSDYSDPMVDPDQTSFDENSLLSEIQFLYVKFCRELSQDSKDEERLKEAVERISKEVCCLSKILNPEEKISSPEKSEGKNDAWIDSLCRKCEQLREKLITLQKLGESSKECKNCIEMQQEIMCLEKHHSKEISELERKQELELNKMKADFEEQKANLLQHYKAEESKLIDRNKRLELKLESWEEEFMKESEDIKTAYNKTLNSTAADLDEEENMRAEMEEIKKEILSLTDKYSIKCVESVSLEDKLRVATQQLAHAHQHIIQLDARNRQLRAHLVAEHGEGVTTRRRVVSPIAKQTAANGGQAYAKSSLSVTNLEPPPLLKSGRLYVQLPN</sequence>
<dbReference type="EnsemblMetazoa" id="RPRC001200-RA">
    <property type="protein sequence ID" value="RPRC001200-PA"/>
    <property type="gene ID" value="RPRC001200"/>
</dbReference>
<dbReference type="AlphaFoldDB" id="T1HAZ4"/>
<dbReference type="PANTHER" id="PTHR17271:SF1">
    <property type="entry name" value="PROTEIN OUTSPREAD"/>
    <property type="match status" value="1"/>
</dbReference>
<dbReference type="HOGENOM" id="CLU_351015_0_0_1"/>
<organism evidence="1 2">
    <name type="scientific">Rhodnius prolixus</name>
    <name type="common">Triatomid bug</name>
    <dbReference type="NCBI Taxonomy" id="13249"/>
    <lineage>
        <taxon>Eukaryota</taxon>
        <taxon>Metazoa</taxon>
        <taxon>Ecdysozoa</taxon>
        <taxon>Arthropoda</taxon>
        <taxon>Hexapoda</taxon>
        <taxon>Insecta</taxon>
        <taxon>Pterygota</taxon>
        <taxon>Neoptera</taxon>
        <taxon>Paraneoptera</taxon>
        <taxon>Hemiptera</taxon>
        <taxon>Heteroptera</taxon>
        <taxon>Panheteroptera</taxon>
        <taxon>Cimicomorpha</taxon>
        <taxon>Reduviidae</taxon>
        <taxon>Triatominae</taxon>
        <taxon>Rhodnius</taxon>
    </lineage>
</organism>
<proteinExistence type="predicted"/>
<dbReference type="eggNOG" id="KOG4807">
    <property type="taxonomic scope" value="Eukaryota"/>
</dbReference>
<dbReference type="GO" id="GO:0051015">
    <property type="term" value="F:actin filament binding"/>
    <property type="evidence" value="ECO:0007669"/>
    <property type="project" value="TreeGrafter"/>
</dbReference>